<dbReference type="SMART" id="SM00065">
    <property type="entry name" value="GAF"/>
    <property type="match status" value="1"/>
</dbReference>
<proteinExistence type="inferred from homology"/>
<dbReference type="PANTHER" id="PTHR33744:SF1">
    <property type="entry name" value="DNA-BINDING TRANSCRIPTIONAL ACTIVATOR ADER"/>
    <property type="match status" value="1"/>
</dbReference>
<gene>
    <name evidence="4" type="ORF">QF034_000714</name>
</gene>
<dbReference type="InterPro" id="IPR041522">
    <property type="entry name" value="CdaR_GGDEF"/>
</dbReference>
<feature type="compositionally biased region" description="Polar residues" evidence="2">
    <location>
        <begin position="1"/>
        <end position="12"/>
    </location>
</feature>
<feature type="domain" description="GAF" evidence="3">
    <location>
        <begin position="105"/>
        <end position="256"/>
    </location>
</feature>
<dbReference type="InterPro" id="IPR003018">
    <property type="entry name" value="GAF"/>
</dbReference>
<dbReference type="PANTHER" id="PTHR33744">
    <property type="entry name" value="CARBOHYDRATE DIACID REGULATOR"/>
    <property type="match status" value="1"/>
</dbReference>
<comment type="similarity">
    <text evidence="1">Belongs to the CdaR family.</text>
</comment>
<dbReference type="Gene3D" id="1.10.10.2840">
    <property type="entry name" value="PucR C-terminal helix-turn-helix domain"/>
    <property type="match status" value="1"/>
</dbReference>
<dbReference type="Pfam" id="PF01590">
    <property type="entry name" value="GAF"/>
    <property type="match status" value="1"/>
</dbReference>
<evidence type="ECO:0000256" key="2">
    <source>
        <dbReference type="SAM" id="MobiDB-lite"/>
    </source>
</evidence>
<evidence type="ECO:0000256" key="1">
    <source>
        <dbReference type="ARBA" id="ARBA00006754"/>
    </source>
</evidence>
<dbReference type="InterPro" id="IPR025736">
    <property type="entry name" value="PucR_C-HTH_dom"/>
</dbReference>
<dbReference type="EMBL" id="JAUSYP010000001">
    <property type="protein sequence ID" value="MDQ0746483.1"/>
    <property type="molecule type" value="Genomic_DNA"/>
</dbReference>
<dbReference type="Pfam" id="PF17853">
    <property type="entry name" value="GGDEF_2"/>
    <property type="match status" value="1"/>
</dbReference>
<accession>A0ABU0QGH0</accession>
<evidence type="ECO:0000313" key="5">
    <source>
        <dbReference type="Proteomes" id="UP001232755"/>
    </source>
</evidence>
<comment type="caution">
    <text evidence="4">The sequence shown here is derived from an EMBL/GenBank/DDBJ whole genome shotgun (WGS) entry which is preliminary data.</text>
</comment>
<organism evidence="4 5">
    <name type="scientific">Streptomyces africanus</name>
    <dbReference type="NCBI Taxonomy" id="231024"/>
    <lineage>
        <taxon>Bacteria</taxon>
        <taxon>Bacillati</taxon>
        <taxon>Actinomycetota</taxon>
        <taxon>Actinomycetes</taxon>
        <taxon>Kitasatosporales</taxon>
        <taxon>Streptomycetaceae</taxon>
        <taxon>Streptomyces</taxon>
    </lineage>
</organism>
<evidence type="ECO:0000259" key="3">
    <source>
        <dbReference type="SMART" id="SM00065"/>
    </source>
</evidence>
<name>A0ABU0QGH0_9ACTN</name>
<evidence type="ECO:0000313" key="4">
    <source>
        <dbReference type="EMBL" id="MDQ0746483.1"/>
    </source>
</evidence>
<protein>
    <submittedName>
        <fullName evidence="4">GAF domain-containing protein/sugar diacid utilization regulator</fullName>
    </submittedName>
</protein>
<feature type="region of interest" description="Disordered" evidence="2">
    <location>
        <begin position="1"/>
        <end position="32"/>
    </location>
</feature>
<dbReference type="InterPro" id="IPR051448">
    <property type="entry name" value="CdaR-like_regulators"/>
</dbReference>
<dbReference type="InterPro" id="IPR042070">
    <property type="entry name" value="PucR_C-HTH_sf"/>
</dbReference>
<dbReference type="SUPFAM" id="SSF55781">
    <property type="entry name" value="GAF domain-like"/>
    <property type="match status" value="1"/>
</dbReference>
<keyword evidence="5" id="KW-1185">Reference proteome</keyword>
<dbReference type="Pfam" id="PF13556">
    <property type="entry name" value="HTH_30"/>
    <property type="match status" value="1"/>
</dbReference>
<dbReference type="Gene3D" id="3.30.450.40">
    <property type="match status" value="1"/>
</dbReference>
<dbReference type="InterPro" id="IPR029016">
    <property type="entry name" value="GAF-like_dom_sf"/>
</dbReference>
<reference evidence="4 5" key="1">
    <citation type="submission" date="2023-07" db="EMBL/GenBank/DDBJ databases">
        <title>Comparative genomics of wheat-associated soil bacteria to identify genetic determinants of phenazine resistance.</title>
        <authorList>
            <person name="Mouncey N."/>
        </authorList>
    </citation>
    <scope>NUCLEOTIDE SEQUENCE [LARGE SCALE GENOMIC DNA]</scope>
    <source>
        <strain evidence="4 5">B3I12</strain>
    </source>
</reference>
<sequence length="654" mass="70009">MVNPESMSSDHVQSAERSAGRAEPPPAGAETPYLELLARGASADAYEQPVLLARAEGRPAEWIAALQRAKPLALRVRSELEGRRRREAELSALFETAHDLAGLRDLDAVLQAIVQRARSLLGTDVAYLSLNDPVRGDTYMRVTEGSVAARFQQLRLGMGEGLGGLVAQTARPYVTDDYFKDDRFQHTLTIDAGVRDEGLVAILGVPLTLGHHVIGVLFAADRRARVFEREQIALLGSFAALAAAAIDTANLLAETRSALAGLERANEIIQDRSGVIERASDVHDRLAELVLRGGGVHDVAAAVSEVLDGTVEFMEAAAAPGEALEASRAEGHAVRHEDDWIAAVAAGGELLGALVLRGHPGLDPVDQRTLERAAMVTSLLLLARRSAAEAEQRVRGELLDDLLDARDRDPRLLRERAARLHADLDAVHVVLAARLEGDAPDADQEADARRRLAAAASHLAATRHGLAAARDGGTVLLLPLGPGDTATELARRAARHLGTAVHAPVTVGASAPAEELATRPDSVATAYAEARRCLDALRLLGRSGDGAAADDFGFLGLLLAGDRDIPGFVERTIGQVVAYDRRRGTELLRTLDAYFACGMSPARTKDELHVHVNTVAQRLERVGRLLGDDWQSPARALEIQLALRLHRLSAPARH</sequence>
<dbReference type="Proteomes" id="UP001232755">
    <property type="component" value="Unassembled WGS sequence"/>
</dbReference>